<dbReference type="Gene3D" id="3.20.20.70">
    <property type="entry name" value="Aldolase class I"/>
    <property type="match status" value="1"/>
</dbReference>
<proteinExistence type="predicted"/>
<dbReference type="InterPro" id="IPR013785">
    <property type="entry name" value="Aldolase_TIM"/>
</dbReference>
<evidence type="ECO:0008006" key="4">
    <source>
        <dbReference type="Google" id="ProtNLM"/>
    </source>
</evidence>
<reference evidence="2 3" key="1">
    <citation type="submission" date="2017-09" db="EMBL/GenBank/DDBJ databases">
        <title>Depth-based differentiation of microbial function through sediment-hosted aquifers and enrichment of novel symbionts in the deep terrestrial subsurface.</title>
        <authorList>
            <person name="Probst A.J."/>
            <person name="Ladd B."/>
            <person name="Jarett J.K."/>
            <person name="Geller-Mcgrath D.E."/>
            <person name="Sieber C.M."/>
            <person name="Emerson J.B."/>
            <person name="Anantharaman K."/>
            <person name="Thomas B.C."/>
            <person name="Malmstrom R."/>
            <person name="Stieglmeier M."/>
            <person name="Klingl A."/>
            <person name="Woyke T."/>
            <person name="Ryan C.M."/>
            <person name="Banfield J.F."/>
        </authorList>
    </citation>
    <scope>NUCLEOTIDE SEQUENCE [LARGE SCALE GENOMIC DNA]</scope>
    <source>
        <strain evidence="2">CG22_combo_CG10-13_8_21_14_all_35_9</strain>
    </source>
</reference>
<name>A0A2H0BXT0_9BACT</name>
<dbReference type="PANTHER" id="PTHR10683">
    <property type="entry name" value="TRANSALDOLASE"/>
    <property type="match status" value="1"/>
</dbReference>
<dbReference type="PROSITE" id="PS00958">
    <property type="entry name" value="TRANSALDOLASE_2"/>
    <property type="match status" value="1"/>
</dbReference>
<organism evidence="2 3">
    <name type="scientific">Candidatus Roizmanbacteria bacterium CG22_combo_CG10-13_8_21_14_all_35_9</name>
    <dbReference type="NCBI Taxonomy" id="1974861"/>
    <lineage>
        <taxon>Bacteria</taxon>
        <taxon>Candidatus Roizmaniibacteriota</taxon>
    </lineage>
</organism>
<dbReference type="Pfam" id="PF00923">
    <property type="entry name" value="TAL_FSA"/>
    <property type="match status" value="1"/>
</dbReference>
<dbReference type="EMBL" id="PCTB01000085">
    <property type="protein sequence ID" value="PIP62414.1"/>
    <property type="molecule type" value="Genomic_DNA"/>
</dbReference>
<dbReference type="SUPFAM" id="SSF51569">
    <property type="entry name" value="Aldolase"/>
    <property type="match status" value="1"/>
</dbReference>
<accession>A0A2H0BXT0</accession>
<dbReference type="InterPro" id="IPR001585">
    <property type="entry name" value="TAL/FSA"/>
</dbReference>
<evidence type="ECO:0000313" key="3">
    <source>
        <dbReference type="Proteomes" id="UP000231021"/>
    </source>
</evidence>
<gene>
    <name evidence="2" type="ORF">COW98_04220</name>
</gene>
<dbReference type="AlphaFoldDB" id="A0A2H0BXT0"/>
<evidence type="ECO:0000313" key="2">
    <source>
        <dbReference type="EMBL" id="PIP62414.1"/>
    </source>
</evidence>
<dbReference type="InterPro" id="IPR018225">
    <property type="entry name" value="Transaldolase_AS"/>
</dbReference>
<keyword evidence="1" id="KW-0704">Schiff base</keyword>
<dbReference type="GO" id="GO:0005975">
    <property type="term" value="P:carbohydrate metabolic process"/>
    <property type="evidence" value="ECO:0007669"/>
    <property type="project" value="InterPro"/>
</dbReference>
<evidence type="ECO:0000256" key="1">
    <source>
        <dbReference type="ARBA" id="ARBA00023270"/>
    </source>
</evidence>
<protein>
    <recommendedName>
        <fullName evidence="4">Transaldolase</fullName>
    </recommendedName>
</protein>
<dbReference type="Proteomes" id="UP000231021">
    <property type="component" value="Unassembled WGS sequence"/>
</dbReference>
<comment type="caution">
    <text evidence="2">The sequence shown here is derived from an EMBL/GenBank/DDBJ whole genome shotgun (WGS) entry which is preliminary data.</text>
</comment>
<sequence length="404" mass="45920">MIKSALDRLTKVHPDMEIWWDSSPLIFKSWVKKMVADAPATQKKTLEEQLNRIYVVSNPAKSLVRGCTTNPPLSLAAVKNDLPFWNRWVDNLIRTHKGLSRYEYFWLTYKEVIRRGAEMMMPIWKASAGHYGYISGQLDPRLLTETDKMIKTAKEIRAISPNVMIKVPASTQGVEVVKALTSMAIPTNVTTCFTLPQIWAVAKAAKEGLAIALKNKVDMSKWRAVITMMIGRLTENPILDQQAERRGLTLSWSDKHWLGIYVFRKAFKLLKDNAMPSKMLACSMRDGPLVGGKYHFWDVEKIAGDIVYTMPPYVLEPLFQRCADLEFKEEILLDDVPKEVLVKMSKIPYVLQSWDENGMKEDQFNFHPATITTAEAFSQASAGLEAYVGERMASLKIKIKGKKL</sequence>